<reference evidence="7" key="1">
    <citation type="submission" date="2022-07" db="EMBL/GenBank/DDBJ databases">
        <title>Complete genome of Mycoplasma caviae type strain G122.</title>
        <authorList>
            <person name="Spergser J."/>
        </authorList>
    </citation>
    <scope>NUCLEOTIDE SEQUENCE</scope>
    <source>
        <strain evidence="7">G122</strain>
    </source>
</reference>
<evidence type="ECO:0000313" key="8">
    <source>
        <dbReference type="Proteomes" id="UP001058569"/>
    </source>
</evidence>
<dbReference type="RefSeq" id="WP_126118183.1">
    <property type="nucleotide sequence ID" value="NZ_CP101806.1"/>
</dbReference>
<dbReference type="Gene3D" id="3.90.120.10">
    <property type="entry name" value="DNA Methylase, subunit A, domain 2"/>
    <property type="match status" value="1"/>
</dbReference>
<keyword evidence="5" id="KW-0680">Restriction system</keyword>
<dbReference type="PROSITE" id="PS51679">
    <property type="entry name" value="SAM_MT_C5"/>
    <property type="match status" value="1"/>
</dbReference>
<proteinExistence type="inferred from homology"/>
<dbReference type="EC" id="2.1.1.37" evidence="1"/>
<dbReference type="NCBIfam" id="TIGR00675">
    <property type="entry name" value="dcm"/>
    <property type="match status" value="1"/>
</dbReference>
<dbReference type="Pfam" id="PF00145">
    <property type="entry name" value="DNA_methylase"/>
    <property type="match status" value="1"/>
</dbReference>
<feature type="active site" evidence="6">
    <location>
        <position position="37"/>
    </location>
</feature>
<evidence type="ECO:0000256" key="3">
    <source>
        <dbReference type="ARBA" id="ARBA00022679"/>
    </source>
</evidence>
<dbReference type="PANTHER" id="PTHR46098:SF1">
    <property type="entry name" value="TRNA (CYTOSINE(38)-C(5))-METHYLTRANSFERASE"/>
    <property type="match status" value="1"/>
</dbReference>
<evidence type="ECO:0000313" key="7">
    <source>
        <dbReference type="EMBL" id="UUD35277.1"/>
    </source>
</evidence>
<keyword evidence="3 6" id="KW-0808">Transferase</keyword>
<dbReference type="InterPro" id="IPR001525">
    <property type="entry name" value="C5_MeTfrase"/>
</dbReference>
<dbReference type="InterPro" id="IPR050750">
    <property type="entry name" value="C5-MTase"/>
</dbReference>
<gene>
    <name evidence="7" type="ORF">NPA07_00130</name>
</gene>
<sequence length="285" mass="32297">MGGLISASKKQIKNQTDVTKLTVLPKNIDILTYSFPCQDLSQQGKQRGLGKGTRSGLLFEIERILKSNIDRLPKVLVLENVKALSTRKFINDFNNWISVLDSIGYKTEWKVVNSIDFGSYQNRERVFAISTLGKSLFKFPKPIKNNKNLGDLITFDKSAPTLDNLLKYNRTPFTRSSKNITKSRLLGYTNFNSEAYLYLPVGLGPTLTASGANSRLKFYFENENKIQSINSITAYQYMGFDKEDAVKVKETNLINENKMIFTCGNSISVEVLEAIFKEIIKNDLR</sequence>
<accession>A0ABY5IYR3</accession>
<dbReference type="PANTHER" id="PTHR46098">
    <property type="entry name" value="TRNA (CYTOSINE(38)-C(5))-METHYLTRANSFERASE"/>
    <property type="match status" value="1"/>
</dbReference>
<evidence type="ECO:0000256" key="1">
    <source>
        <dbReference type="ARBA" id="ARBA00011975"/>
    </source>
</evidence>
<dbReference type="GO" id="GO:0032259">
    <property type="term" value="P:methylation"/>
    <property type="evidence" value="ECO:0007669"/>
    <property type="project" value="UniProtKB-KW"/>
</dbReference>
<comment type="similarity">
    <text evidence="6">Belongs to the class I-like SAM-binding methyltransferase superfamily. C5-methyltransferase family.</text>
</comment>
<dbReference type="GO" id="GO:0008168">
    <property type="term" value="F:methyltransferase activity"/>
    <property type="evidence" value="ECO:0007669"/>
    <property type="project" value="UniProtKB-KW"/>
</dbReference>
<dbReference type="InterPro" id="IPR029063">
    <property type="entry name" value="SAM-dependent_MTases_sf"/>
</dbReference>
<keyword evidence="2 6" id="KW-0489">Methyltransferase</keyword>
<name>A0ABY5IYR3_9BACT</name>
<evidence type="ECO:0000256" key="4">
    <source>
        <dbReference type="ARBA" id="ARBA00022691"/>
    </source>
</evidence>
<dbReference type="PROSITE" id="PS00094">
    <property type="entry name" value="C5_MTASE_1"/>
    <property type="match status" value="1"/>
</dbReference>
<protein>
    <recommendedName>
        <fullName evidence="1">DNA (cytosine-5-)-methyltransferase</fullName>
        <ecNumber evidence="1">2.1.1.37</ecNumber>
    </recommendedName>
</protein>
<dbReference type="EMBL" id="CP101806">
    <property type="protein sequence ID" value="UUD35277.1"/>
    <property type="molecule type" value="Genomic_DNA"/>
</dbReference>
<keyword evidence="4 6" id="KW-0949">S-adenosyl-L-methionine</keyword>
<organism evidence="7 8">
    <name type="scientific">Mycoplasmopsis caviae</name>
    <dbReference type="NCBI Taxonomy" id="55603"/>
    <lineage>
        <taxon>Bacteria</taxon>
        <taxon>Bacillati</taxon>
        <taxon>Mycoplasmatota</taxon>
        <taxon>Mycoplasmoidales</taxon>
        <taxon>Metamycoplasmataceae</taxon>
        <taxon>Mycoplasmopsis</taxon>
    </lineage>
</organism>
<evidence type="ECO:0000256" key="6">
    <source>
        <dbReference type="PROSITE-ProRule" id="PRU01016"/>
    </source>
</evidence>
<dbReference type="InterPro" id="IPR018117">
    <property type="entry name" value="C5_DNA_meth_AS"/>
</dbReference>
<dbReference type="Proteomes" id="UP001058569">
    <property type="component" value="Chromosome"/>
</dbReference>
<evidence type="ECO:0000256" key="2">
    <source>
        <dbReference type="ARBA" id="ARBA00022603"/>
    </source>
</evidence>
<keyword evidence="8" id="KW-1185">Reference proteome</keyword>
<dbReference type="SUPFAM" id="SSF53335">
    <property type="entry name" value="S-adenosyl-L-methionine-dependent methyltransferases"/>
    <property type="match status" value="1"/>
</dbReference>
<evidence type="ECO:0000256" key="5">
    <source>
        <dbReference type="ARBA" id="ARBA00022747"/>
    </source>
</evidence>
<dbReference type="Gene3D" id="3.40.50.150">
    <property type="entry name" value="Vaccinia Virus protein VP39"/>
    <property type="match status" value="1"/>
</dbReference>